<dbReference type="Pfam" id="PF12680">
    <property type="entry name" value="SnoaL_2"/>
    <property type="match status" value="1"/>
</dbReference>
<evidence type="ECO:0000313" key="3">
    <source>
        <dbReference type="EMBL" id="SDG55723.1"/>
    </source>
</evidence>
<feature type="domain" description="SnoaL-like" evidence="2">
    <location>
        <begin position="46"/>
        <end position="146"/>
    </location>
</feature>
<organism evidence="3 4">
    <name type="scientific">Psychroflexus sediminis</name>
    <dbReference type="NCBI Taxonomy" id="470826"/>
    <lineage>
        <taxon>Bacteria</taxon>
        <taxon>Pseudomonadati</taxon>
        <taxon>Bacteroidota</taxon>
        <taxon>Flavobacteriia</taxon>
        <taxon>Flavobacteriales</taxon>
        <taxon>Flavobacteriaceae</taxon>
        <taxon>Psychroflexus</taxon>
    </lineage>
</organism>
<dbReference type="RefSeq" id="WP_093365773.1">
    <property type="nucleotide sequence ID" value="NZ_FNCW01000003.1"/>
</dbReference>
<accession>A0A1G7V7I1</accession>
<name>A0A1G7V7I1_9FLAO</name>
<dbReference type="EMBL" id="FNCW01000003">
    <property type="protein sequence ID" value="SDG55723.1"/>
    <property type="molecule type" value="Genomic_DNA"/>
</dbReference>
<evidence type="ECO:0000313" key="4">
    <source>
        <dbReference type="Proteomes" id="UP000199296"/>
    </source>
</evidence>
<dbReference type="InterPro" id="IPR032710">
    <property type="entry name" value="NTF2-like_dom_sf"/>
</dbReference>
<evidence type="ECO:0000256" key="1">
    <source>
        <dbReference type="SAM" id="SignalP"/>
    </source>
</evidence>
<dbReference type="OrthoDB" id="9797498at2"/>
<gene>
    <name evidence="3" type="ORF">SAMN04488027_103131</name>
</gene>
<dbReference type="Proteomes" id="UP000199296">
    <property type="component" value="Unassembled WGS sequence"/>
</dbReference>
<proteinExistence type="predicted"/>
<protein>
    <recommendedName>
        <fullName evidence="2">SnoaL-like domain-containing protein</fullName>
    </recommendedName>
</protein>
<evidence type="ECO:0000259" key="2">
    <source>
        <dbReference type="Pfam" id="PF12680"/>
    </source>
</evidence>
<dbReference type="Gene3D" id="3.10.450.50">
    <property type="match status" value="1"/>
</dbReference>
<keyword evidence="1" id="KW-0732">Signal</keyword>
<reference evidence="3 4" key="1">
    <citation type="submission" date="2016-10" db="EMBL/GenBank/DDBJ databases">
        <authorList>
            <person name="de Groot N.N."/>
        </authorList>
    </citation>
    <scope>NUCLEOTIDE SEQUENCE [LARGE SCALE GENOMIC DNA]</scope>
    <source>
        <strain evidence="3 4">DSM 19803</strain>
    </source>
</reference>
<feature type="chain" id="PRO_5011712671" description="SnoaL-like domain-containing protein" evidence="1">
    <location>
        <begin position="19"/>
        <end position="152"/>
    </location>
</feature>
<dbReference type="STRING" id="470826.SAMN04488027_103131"/>
<keyword evidence="4" id="KW-1185">Reference proteome</keyword>
<dbReference type="InterPro" id="IPR037401">
    <property type="entry name" value="SnoaL-like"/>
</dbReference>
<feature type="signal peptide" evidence="1">
    <location>
        <begin position="1"/>
        <end position="18"/>
    </location>
</feature>
<dbReference type="SUPFAM" id="SSF54427">
    <property type="entry name" value="NTF2-like"/>
    <property type="match status" value="1"/>
</dbReference>
<dbReference type="AlphaFoldDB" id="A0A1G7V7I1"/>
<sequence>MKPYIALLSLIVSFQCFAQAPEKDKPEKLADHTKKLNFDQNPRAVVQAQLEAYNSKDLEAFLNVFAEDAEAYNYGEAEAFITGKPEFRRIYGNLFDASPALYSEVISRQVIGNTVIDYEYITGRQGNAQPLLLVAMYVVEDGKIVRCEFMRE</sequence>